<dbReference type="EMBL" id="UINC01065230">
    <property type="protein sequence ID" value="SVB94670.1"/>
    <property type="molecule type" value="Genomic_DNA"/>
</dbReference>
<dbReference type="InterPro" id="IPR015422">
    <property type="entry name" value="PyrdxlP-dep_Trfase_small"/>
</dbReference>
<dbReference type="CDD" id="cd00616">
    <property type="entry name" value="AHBA_syn"/>
    <property type="match status" value="1"/>
</dbReference>
<reference evidence="1" key="1">
    <citation type="submission" date="2018-05" db="EMBL/GenBank/DDBJ databases">
        <authorList>
            <person name="Lanie J.A."/>
            <person name="Ng W.-L."/>
            <person name="Kazmierczak K.M."/>
            <person name="Andrzejewski T.M."/>
            <person name="Davidsen T.M."/>
            <person name="Wayne K.J."/>
            <person name="Tettelin H."/>
            <person name="Glass J.I."/>
            <person name="Rusch D."/>
            <person name="Podicherti R."/>
            <person name="Tsui H.-C.T."/>
            <person name="Winkler M.E."/>
        </authorList>
    </citation>
    <scope>NUCLEOTIDE SEQUENCE</scope>
</reference>
<dbReference type="Pfam" id="PF01041">
    <property type="entry name" value="DegT_DnrJ_EryC1"/>
    <property type="match status" value="1"/>
</dbReference>
<proteinExistence type="predicted"/>
<dbReference type="AlphaFoldDB" id="A0A382I4S6"/>
<feature type="non-terminal residue" evidence="1">
    <location>
        <position position="362"/>
    </location>
</feature>
<organism evidence="1">
    <name type="scientific">marine metagenome</name>
    <dbReference type="NCBI Taxonomy" id="408172"/>
    <lineage>
        <taxon>unclassified sequences</taxon>
        <taxon>metagenomes</taxon>
        <taxon>ecological metagenomes</taxon>
    </lineage>
</organism>
<sequence length="362" mass="41001">MIRWKVPLYKILVEKDDIKNITNVVQRGMHWAEGPEIEEFEKTLAEYLGVNYCVAMNSGTSALHATMLAYNIKKNDEVLIPSFTFVSTANAALMVQAKPKFIDIETDTYGMDPDLLEKSISKKSKLIMPVHYSGLPCKIDQIRLIAKKNKQILVEDSAESIGAKINSKKIGSFGDASIFSFAGNKVLTTGEGGAVTTNSSKLCKKFKLIRSHGRKIGNYFLSTKKPEYVQLGYNWRMSSISAAIGLSQLNKIEKLIRLRRKNAKTLNSHLKKIHAITLPPEPKNYKHVFQLYSILTPNQSVRNQLQKHLSAQGIMSKVFFYPVHLTSYHKKFKNTNSLKTTENISRRILSLPMYPNMKKEEI</sequence>
<accession>A0A382I4S6</accession>
<dbReference type="Gene3D" id="3.40.640.10">
    <property type="entry name" value="Type I PLP-dependent aspartate aminotransferase-like (Major domain)"/>
    <property type="match status" value="1"/>
</dbReference>
<gene>
    <name evidence="1" type="ORF">METZ01_LOCUS247524</name>
</gene>
<dbReference type="InterPro" id="IPR015424">
    <property type="entry name" value="PyrdxlP-dep_Trfase"/>
</dbReference>
<dbReference type="InterPro" id="IPR015421">
    <property type="entry name" value="PyrdxlP-dep_Trfase_major"/>
</dbReference>
<evidence type="ECO:0000313" key="1">
    <source>
        <dbReference type="EMBL" id="SVB94670.1"/>
    </source>
</evidence>
<dbReference type="PIRSF" id="PIRSF000390">
    <property type="entry name" value="PLP_StrS"/>
    <property type="match status" value="1"/>
</dbReference>
<dbReference type="InterPro" id="IPR000653">
    <property type="entry name" value="DegT/StrS_aminotransferase"/>
</dbReference>
<dbReference type="GO" id="GO:0008483">
    <property type="term" value="F:transaminase activity"/>
    <property type="evidence" value="ECO:0007669"/>
    <property type="project" value="TreeGrafter"/>
</dbReference>
<dbReference type="GO" id="GO:0000271">
    <property type="term" value="P:polysaccharide biosynthetic process"/>
    <property type="evidence" value="ECO:0007669"/>
    <property type="project" value="TreeGrafter"/>
</dbReference>
<dbReference type="SUPFAM" id="SSF53383">
    <property type="entry name" value="PLP-dependent transferases"/>
    <property type="match status" value="1"/>
</dbReference>
<dbReference type="PANTHER" id="PTHR30244:SF34">
    <property type="entry name" value="DTDP-4-AMINO-4,6-DIDEOXYGALACTOSE TRANSAMINASE"/>
    <property type="match status" value="1"/>
</dbReference>
<dbReference type="PANTHER" id="PTHR30244">
    <property type="entry name" value="TRANSAMINASE"/>
    <property type="match status" value="1"/>
</dbReference>
<protein>
    <recommendedName>
        <fullName evidence="2">Aminotransferase DegT</fullName>
    </recommendedName>
</protein>
<dbReference type="GO" id="GO:0030170">
    <property type="term" value="F:pyridoxal phosphate binding"/>
    <property type="evidence" value="ECO:0007669"/>
    <property type="project" value="TreeGrafter"/>
</dbReference>
<name>A0A382I4S6_9ZZZZ</name>
<dbReference type="Gene3D" id="3.90.1150.10">
    <property type="entry name" value="Aspartate Aminotransferase, domain 1"/>
    <property type="match status" value="1"/>
</dbReference>
<evidence type="ECO:0008006" key="2">
    <source>
        <dbReference type="Google" id="ProtNLM"/>
    </source>
</evidence>